<organism evidence="4 5">
    <name type="scientific">Candidatus Chloroploca asiatica</name>
    <dbReference type="NCBI Taxonomy" id="1506545"/>
    <lineage>
        <taxon>Bacteria</taxon>
        <taxon>Bacillati</taxon>
        <taxon>Chloroflexota</taxon>
        <taxon>Chloroflexia</taxon>
        <taxon>Chloroflexales</taxon>
        <taxon>Chloroflexineae</taxon>
        <taxon>Oscillochloridaceae</taxon>
        <taxon>Candidatus Chloroploca</taxon>
    </lineage>
</organism>
<dbReference type="Pfam" id="PF00535">
    <property type="entry name" value="Glycos_transf_2"/>
    <property type="match status" value="1"/>
</dbReference>
<feature type="domain" description="Galactosyltransferase C-terminal" evidence="3">
    <location>
        <begin position="171"/>
        <end position="218"/>
    </location>
</feature>
<proteinExistence type="predicted"/>
<dbReference type="PANTHER" id="PTHR43179">
    <property type="entry name" value="RHAMNOSYLTRANSFERASE WBBL"/>
    <property type="match status" value="1"/>
</dbReference>
<evidence type="ECO:0000259" key="3">
    <source>
        <dbReference type="Pfam" id="PF02709"/>
    </source>
</evidence>
<dbReference type="Gene3D" id="3.90.550.10">
    <property type="entry name" value="Spore Coat Polysaccharide Biosynthesis Protein SpsA, Chain A"/>
    <property type="match status" value="1"/>
</dbReference>
<comment type="caution">
    <text evidence="4">The sequence shown here is derived from an EMBL/GenBank/DDBJ whole genome shotgun (WGS) entry which is preliminary data.</text>
</comment>
<dbReference type="InterPro" id="IPR001173">
    <property type="entry name" value="Glyco_trans_2-like"/>
</dbReference>
<dbReference type="EMBL" id="LYXE01000063">
    <property type="protein sequence ID" value="PDV99813.1"/>
    <property type="molecule type" value="Genomic_DNA"/>
</dbReference>
<dbReference type="InterPro" id="IPR027791">
    <property type="entry name" value="Galactosyl_T_C"/>
</dbReference>
<name>A0A2H3LBM4_9CHLR</name>
<dbReference type="AlphaFoldDB" id="A0A2H3LBM4"/>
<dbReference type="CDD" id="cd04186">
    <property type="entry name" value="GT_2_like_c"/>
    <property type="match status" value="1"/>
</dbReference>
<keyword evidence="5" id="KW-1185">Reference proteome</keyword>
<sequence length="273" mass="30568">MAVINMILSIIIVNWNTHALLHALLTTLVPHLQQDQAEIIVVDNASEDGSAAMVAADFPEVTLIQNAQNVGFARANNQALTVAQGRYLLLLNTDTLVPPGAIEGLLHFMDTHPAVGACSPRLLTAEGQPQAFAFGDDPTPAYLLRRGLWRLLLKRPLHDWGVAQVLEVAWVAGTCLMLRREALARVKGFDEAFFMYFEDVDLCRRIRHHGWKICYVPTVAITHLGGQSLQQNPAAQDVYYESLRSFYGRHYPPSFRLWLVLGLMIYQRMKALP</sequence>
<reference evidence="4 5" key="1">
    <citation type="submission" date="2016-05" db="EMBL/GenBank/DDBJ databases">
        <authorList>
            <person name="Lavstsen T."/>
            <person name="Jespersen J.S."/>
        </authorList>
    </citation>
    <scope>NUCLEOTIDE SEQUENCE [LARGE SCALE GENOMIC DNA]</scope>
    <source>
        <strain evidence="4 5">B7-9</strain>
    </source>
</reference>
<protein>
    <recommendedName>
        <fullName evidence="6">Glycosyl transferase</fullName>
    </recommendedName>
</protein>
<dbReference type="Proteomes" id="UP000220922">
    <property type="component" value="Unassembled WGS sequence"/>
</dbReference>
<dbReference type="SUPFAM" id="SSF53448">
    <property type="entry name" value="Nucleotide-diphospho-sugar transferases"/>
    <property type="match status" value="1"/>
</dbReference>
<evidence type="ECO:0000313" key="5">
    <source>
        <dbReference type="Proteomes" id="UP000220922"/>
    </source>
</evidence>
<evidence type="ECO:0008006" key="6">
    <source>
        <dbReference type="Google" id="ProtNLM"/>
    </source>
</evidence>
<keyword evidence="1" id="KW-0808">Transferase</keyword>
<dbReference type="InterPro" id="IPR029044">
    <property type="entry name" value="Nucleotide-diphossugar_trans"/>
</dbReference>
<evidence type="ECO:0000313" key="4">
    <source>
        <dbReference type="EMBL" id="PDV99813.1"/>
    </source>
</evidence>
<accession>A0A2H3LBM4</accession>
<dbReference type="OrthoDB" id="9813495at2"/>
<evidence type="ECO:0000256" key="1">
    <source>
        <dbReference type="ARBA" id="ARBA00022679"/>
    </source>
</evidence>
<dbReference type="Pfam" id="PF02709">
    <property type="entry name" value="Glyco_transf_7C"/>
    <property type="match status" value="1"/>
</dbReference>
<gene>
    <name evidence="4" type="ORF">A9Q02_00960</name>
</gene>
<evidence type="ECO:0000259" key="2">
    <source>
        <dbReference type="Pfam" id="PF00535"/>
    </source>
</evidence>
<dbReference type="PANTHER" id="PTHR43179:SF7">
    <property type="entry name" value="RHAMNOSYLTRANSFERASE WBBL"/>
    <property type="match status" value="1"/>
</dbReference>
<feature type="domain" description="Glycosyltransferase 2-like" evidence="2">
    <location>
        <begin position="9"/>
        <end position="122"/>
    </location>
</feature>